<evidence type="ECO:0000313" key="5">
    <source>
        <dbReference type="EMBL" id="EQD49339.1"/>
    </source>
</evidence>
<dbReference type="GO" id="GO:0006310">
    <property type="term" value="P:DNA recombination"/>
    <property type="evidence" value="ECO:0007669"/>
    <property type="project" value="UniProtKB-KW"/>
</dbReference>
<dbReference type="GO" id="GO:0043590">
    <property type="term" value="C:bacterial nucleoid"/>
    <property type="evidence" value="ECO:0007669"/>
    <property type="project" value="TreeGrafter"/>
</dbReference>
<dbReference type="InterPro" id="IPR003717">
    <property type="entry name" value="RecO"/>
</dbReference>
<reference evidence="5" key="2">
    <citation type="journal article" date="2014" name="ISME J.">
        <title>Microbial stratification in low pH oxic and suboxic macroscopic growths along an acid mine drainage.</title>
        <authorList>
            <person name="Mendez-Garcia C."/>
            <person name="Mesa V."/>
            <person name="Sprenger R.R."/>
            <person name="Richter M."/>
            <person name="Diez M.S."/>
            <person name="Solano J."/>
            <person name="Bargiela R."/>
            <person name="Golyshina O.V."/>
            <person name="Manteca A."/>
            <person name="Ramos J.L."/>
            <person name="Gallego J.R."/>
            <person name="Llorente I."/>
            <person name="Martins Dos Santos V.A."/>
            <person name="Jensen O.N."/>
            <person name="Pelaez A.I."/>
            <person name="Sanchez J."/>
            <person name="Ferrer M."/>
        </authorList>
    </citation>
    <scope>NUCLEOTIDE SEQUENCE</scope>
</reference>
<keyword evidence="3" id="KW-0234">DNA repair</keyword>
<dbReference type="InterPro" id="IPR022572">
    <property type="entry name" value="DNA_rep/recomb_RecO_N"/>
</dbReference>
<dbReference type="Pfam" id="PF11967">
    <property type="entry name" value="RecO_N"/>
    <property type="match status" value="1"/>
</dbReference>
<dbReference type="Gene3D" id="2.40.50.140">
    <property type="entry name" value="Nucleic acid-binding proteins"/>
    <property type="match status" value="1"/>
</dbReference>
<dbReference type="PANTHER" id="PTHR33991">
    <property type="entry name" value="DNA REPAIR PROTEIN RECO"/>
    <property type="match status" value="1"/>
</dbReference>
<accession>T1B8J9</accession>
<reference evidence="5" key="1">
    <citation type="submission" date="2013-08" db="EMBL/GenBank/DDBJ databases">
        <authorList>
            <person name="Mendez C."/>
            <person name="Richter M."/>
            <person name="Ferrer M."/>
            <person name="Sanchez J."/>
        </authorList>
    </citation>
    <scope>NUCLEOTIDE SEQUENCE</scope>
</reference>
<dbReference type="SUPFAM" id="SSF50249">
    <property type="entry name" value="Nucleic acid-binding proteins"/>
    <property type="match status" value="1"/>
</dbReference>
<dbReference type="NCBIfam" id="TIGR00613">
    <property type="entry name" value="reco"/>
    <property type="match status" value="1"/>
</dbReference>
<proteinExistence type="predicted"/>
<feature type="domain" description="DNA replication/recombination mediator RecO N-terminal" evidence="4">
    <location>
        <begin position="5"/>
        <end position="82"/>
    </location>
</feature>
<dbReference type="GO" id="GO:0006302">
    <property type="term" value="P:double-strand break repair"/>
    <property type="evidence" value="ECO:0007669"/>
    <property type="project" value="TreeGrafter"/>
</dbReference>
<gene>
    <name evidence="5" type="ORF">B1A_13724</name>
</gene>
<organism evidence="5">
    <name type="scientific">mine drainage metagenome</name>
    <dbReference type="NCBI Taxonomy" id="410659"/>
    <lineage>
        <taxon>unclassified sequences</taxon>
        <taxon>metagenomes</taxon>
        <taxon>ecological metagenomes</taxon>
    </lineage>
</organism>
<name>T1B8J9_9ZZZZ</name>
<keyword evidence="2" id="KW-0233">DNA recombination</keyword>
<dbReference type="PANTHER" id="PTHR33991:SF1">
    <property type="entry name" value="DNA REPAIR PROTEIN RECO"/>
    <property type="match status" value="1"/>
</dbReference>
<keyword evidence="1" id="KW-0227">DNA damage</keyword>
<dbReference type="EMBL" id="AUZX01010060">
    <property type="protein sequence ID" value="EQD49339.1"/>
    <property type="molecule type" value="Genomic_DNA"/>
</dbReference>
<comment type="caution">
    <text evidence="5">The sequence shown here is derived from an EMBL/GenBank/DDBJ whole genome shotgun (WGS) entry which is preliminary data.</text>
</comment>
<evidence type="ECO:0000256" key="2">
    <source>
        <dbReference type="ARBA" id="ARBA00023172"/>
    </source>
</evidence>
<protein>
    <submittedName>
        <fullName evidence="5">Recombination protein O, RecO</fullName>
    </submittedName>
</protein>
<evidence type="ECO:0000256" key="3">
    <source>
        <dbReference type="ARBA" id="ARBA00023204"/>
    </source>
</evidence>
<dbReference type="AlphaFoldDB" id="T1B8J9"/>
<evidence type="ECO:0000259" key="4">
    <source>
        <dbReference type="Pfam" id="PF11967"/>
    </source>
</evidence>
<dbReference type="InterPro" id="IPR012340">
    <property type="entry name" value="NA-bd_OB-fold"/>
</dbReference>
<sequence length="137" mass="15775">MADKYYKTQGIILRNYKLGEADKIAVVYTQDYGKLRAVVKGVRKPTSKFGAIIEPGSLVDLYLYRTNGELQKIIQATNINGFKRLKTNLDKLNETFAILETVDRACEDSNPSEEIFMMLNNVLKWLDTYDRNVRLVF</sequence>
<feature type="non-terminal residue" evidence="5">
    <location>
        <position position="137"/>
    </location>
</feature>
<evidence type="ECO:0000256" key="1">
    <source>
        <dbReference type="ARBA" id="ARBA00022763"/>
    </source>
</evidence>